<protein>
    <recommendedName>
        <fullName evidence="9">Peptidase M12B domain-containing protein</fullName>
    </recommendedName>
</protein>
<dbReference type="PANTHER" id="PTHR11905:SF249">
    <property type="entry name" value="SOL NARAE, ISOFORM C"/>
    <property type="match status" value="1"/>
</dbReference>
<reference evidence="10 11" key="1">
    <citation type="submission" date="2020-08" db="EMBL/GenBank/DDBJ databases">
        <title>Aphidius gifuensis genome sequencing and assembly.</title>
        <authorList>
            <person name="Du Z."/>
        </authorList>
    </citation>
    <scope>NUCLEOTIDE SEQUENCE [LARGE SCALE GENOMIC DNA]</scope>
    <source>
        <strain evidence="10">YNYX2018</strain>
        <tissue evidence="10">Adults</tissue>
    </source>
</reference>
<keyword evidence="3" id="KW-0378">Hydrolase</keyword>
<comment type="caution">
    <text evidence="8">Lacks conserved residue(s) required for the propagation of feature annotation.</text>
</comment>
<dbReference type="Proteomes" id="UP000639338">
    <property type="component" value="Unassembled WGS sequence"/>
</dbReference>
<name>A0A834XLC5_APHGI</name>
<evidence type="ECO:0000256" key="5">
    <source>
        <dbReference type="ARBA" id="ARBA00023049"/>
    </source>
</evidence>
<feature type="binding site" evidence="8">
    <location>
        <position position="391"/>
    </location>
    <ligand>
        <name>Zn(2+)</name>
        <dbReference type="ChEBI" id="CHEBI:29105"/>
        <note>catalytic</note>
    </ligand>
</feature>
<evidence type="ECO:0000313" key="11">
    <source>
        <dbReference type="Proteomes" id="UP000639338"/>
    </source>
</evidence>
<evidence type="ECO:0000256" key="1">
    <source>
        <dbReference type="ARBA" id="ARBA00022670"/>
    </source>
</evidence>
<evidence type="ECO:0000256" key="3">
    <source>
        <dbReference type="ARBA" id="ARBA00022801"/>
    </source>
</evidence>
<dbReference type="GO" id="GO:0046872">
    <property type="term" value="F:metal ion binding"/>
    <property type="evidence" value="ECO:0007669"/>
    <property type="project" value="UniProtKB-KW"/>
</dbReference>
<keyword evidence="11" id="KW-1185">Reference proteome</keyword>
<dbReference type="InterPro" id="IPR041645">
    <property type="entry name" value="ADAMTS_CR_2"/>
</dbReference>
<feature type="active site" evidence="8">
    <location>
        <position position="388"/>
    </location>
</feature>
<gene>
    <name evidence="10" type="ORF">HCN44_007151</name>
</gene>
<dbReference type="Pfam" id="PF01421">
    <property type="entry name" value="Reprolysin"/>
    <property type="match status" value="1"/>
</dbReference>
<dbReference type="Gene3D" id="3.40.1620.60">
    <property type="match status" value="2"/>
</dbReference>
<evidence type="ECO:0000256" key="4">
    <source>
        <dbReference type="ARBA" id="ARBA00022833"/>
    </source>
</evidence>
<keyword evidence="1" id="KW-0645">Protease</keyword>
<dbReference type="InterPro" id="IPR024079">
    <property type="entry name" value="MetalloPept_cat_dom_sf"/>
</dbReference>
<evidence type="ECO:0000259" key="9">
    <source>
        <dbReference type="PROSITE" id="PS50215"/>
    </source>
</evidence>
<feature type="binding site" evidence="8">
    <location>
        <position position="387"/>
    </location>
    <ligand>
        <name>Zn(2+)</name>
        <dbReference type="ChEBI" id="CHEBI:29105"/>
        <note>catalytic</note>
    </ligand>
</feature>
<organism evidence="10 11">
    <name type="scientific">Aphidius gifuensis</name>
    <name type="common">Parasitoid wasp</name>
    <dbReference type="NCBI Taxonomy" id="684658"/>
    <lineage>
        <taxon>Eukaryota</taxon>
        <taxon>Metazoa</taxon>
        <taxon>Ecdysozoa</taxon>
        <taxon>Arthropoda</taxon>
        <taxon>Hexapoda</taxon>
        <taxon>Insecta</taxon>
        <taxon>Pterygota</taxon>
        <taxon>Neoptera</taxon>
        <taxon>Endopterygota</taxon>
        <taxon>Hymenoptera</taxon>
        <taxon>Apocrita</taxon>
        <taxon>Ichneumonoidea</taxon>
        <taxon>Braconidae</taxon>
        <taxon>Aphidiinae</taxon>
        <taxon>Aphidius</taxon>
    </lineage>
</organism>
<dbReference type="AlphaFoldDB" id="A0A834XLC5"/>
<dbReference type="PROSITE" id="PS50215">
    <property type="entry name" value="ADAM_MEPRO"/>
    <property type="match status" value="1"/>
</dbReference>
<dbReference type="EMBL" id="JACMRX010000005">
    <property type="protein sequence ID" value="KAF7988841.1"/>
    <property type="molecule type" value="Genomic_DNA"/>
</dbReference>
<feature type="binding site" evidence="8">
    <location>
        <position position="397"/>
    </location>
    <ligand>
        <name>Zn(2+)</name>
        <dbReference type="ChEBI" id="CHEBI:29105"/>
        <note>catalytic</note>
    </ligand>
</feature>
<keyword evidence="5" id="KW-0482">Metalloprotease</keyword>
<dbReference type="Gene3D" id="3.40.390.10">
    <property type="entry name" value="Collagenase (Catalytic Domain)"/>
    <property type="match status" value="1"/>
</dbReference>
<dbReference type="SUPFAM" id="SSF55486">
    <property type="entry name" value="Metalloproteases ('zincins'), catalytic domain"/>
    <property type="match status" value="1"/>
</dbReference>
<keyword evidence="4 8" id="KW-0862">Zinc</keyword>
<proteinExistence type="predicted"/>
<dbReference type="GO" id="GO:0006509">
    <property type="term" value="P:membrane protein ectodomain proteolysis"/>
    <property type="evidence" value="ECO:0007669"/>
    <property type="project" value="TreeGrafter"/>
</dbReference>
<feature type="disulfide bond" evidence="8">
    <location>
        <begin position="407"/>
        <end position="431"/>
    </location>
</feature>
<keyword evidence="7" id="KW-0325">Glycoprotein</keyword>
<evidence type="ECO:0000256" key="2">
    <source>
        <dbReference type="ARBA" id="ARBA00022723"/>
    </source>
</evidence>
<feature type="domain" description="Peptidase M12B" evidence="9">
    <location>
        <begin position="220"/>
        <end position="452"/>
    </location>
</feature>
<keyword evidence="2 8" id="KW-0479">Metal-binding</keyword>
<dbReference type="InterPro" id="IPR001590">
    <property type="entry name" value="Peptidase_M12B"/>
</dbReference>
<sequence length="535" mass="61021">MTKIIPDSIKSGMIAMKSADEQCKKMNGTHACHVDANICQSLHCFFENSSAQSSHCTDMKIPADNGTICDASVNKTCHHGQCIDNKKINDSIDINNRNDNNDNTNVFTKVNEKNESQVFIRLEYDGRYVNLSLNESDSFLGGSQTPIYLAEKKEHDQFTTFRKYTISQEKKSKECNPIPDNNVLIFDWLTDENRFHVLINNEPDFLSKSKSNNLNIPNTVYPEILIVVDNKLHKKLGDKSKDTVSYILEYWNSVDIKYQSLKSPKYRLNIAGIVIEINKNQLTYLSDNIWKTKTGIKNIKANYVLEESGKFWYEFNNTIPFSSYDVLITMTLRKMCTIDSGDDCSDIIDGRASMEAACKIDHHQRELCKVGIITDGGNYQSINTAAHELGHLLGADHDDDNGIYKRCLPNHIMRSVDEDNRVNTTVYWTDCSKEGFKKFLTDEKSKCLFNIPQKSGKILSIKLPGRVVNKNKQCINFEPEKYEKSCSHRDDKNFCSSLFCESYKGKCYEIKEPPLDGTSCGHNKYCLLTECIKKP</sequence>
<evidence type="ECO:0000256" key="8">
    <source>
        <dbReference type="PROSITE-ProRule" id="PRU00276"/>
    </source>
</evidence>
<dbReference type="Pfam" id="PF17771">
    <property type="entry name" value="ADAMTS_CR_2"/>
    <property type="match status" value="2"/>
</dbReference>
<dbReference type="GO" id="GO:0004222">
    <property type="term" value="F:metalloendopeptidase activity"/>
    <property type="evidence" value="ECO:0007669"/>
    <property type="project" value="InterPro"/>
</dbReference>
<evidence type="ECO:0000256" key="6">
    <source>
        <dbReference type="ARBA" id="ARBA00023157"/>
    </source>
</evidence>
<comment type="caution">
    <text evidence="10">The sequence shown here is derived from an EMBL/GenBank/DDBJ whole genome shotgun (WGS) entry which is preliminary data.</text>
</comment>
<dbReference type="PANTHER" id="PTHR11905">
    <property type="entry name" value="ADAM A DISINTEGRIN AND METALLOPROTEASE DOMAIN"/>
    <property type="match status" value="1"/>
</dbReference>
<dbReference type="OrthoDB" id="7695528at2759"/>
<accession>A0A834XLC5</accession>
<keyword evidence="6 8" id="KW-1015">Disulfide bond</keyword>
<evidence type="ECO:0000313" key="10">
    <source>
        <dbReference type="EMBL" id="KAF7988841.1"/>
    </source>
</evidence>
<evidence type="ECO:0000256" key="7">
    <source>
        <dbReference type="ARBA" id="ARBA00023180"/>
    </source>
</evidence>